<organism evidence="1 2">
    <name type="scientific">Trichonephila inaurata madagascariensis</name>
    <dbReference type="NCBI Taxonomy" id="2747483"/>
    <lineage>
        <taxon>Eukaryota</taxon>
        <taxon>Metazoa</taxon>
        <taxon>Ecdysozoa</taxon>
        <taxon>Arthropoda</taxon>
        <taxon>Chelicerata</taxon>
        <taxon>Arachnida</taxon>
        <taxon>Araneae</taxon>
        <taxon>Araneomorphae</taxon>
        <taxon>Entelegynae</taxon>
        <taxon>Araneoidea</taxon>
        <taxon>Nephilidae</taxon>
        <taxon>Trichonephila</taxon>
        <taxon>Trichonephila inaurata</taxon>
    </lineage>
</organism>
<evidence type="ECO:0000313" key="2">
    <source>
        <dbReference type="Proteomes" id="UP000886998"/>
    </source>
</evidence>
<protein>
    <submittedName>
        <fullName evidence="1">CUB domain-containing protein</fullName>
    </submittedName>
</protein>
<keyword evidence="2" id="KW-1185">Reference proteome</keyword>
<dbReference type="EMBL" id="BMAV01008945">
    <property type="protein sequence ID" value="GFY52871.1"/>
    <property type="molecule type" value="Genomic_DNA"/>
</dbReference>
<proteinExistence type="predicted"/>
<sequence>MLRRISWPKKRLEIKVVRLDPSDEMKTLKICNRDIIPGTQLMAFGNEAQFLFHTAKQNSMKSLAYRGYNFTCEIWGDTTLENTLYLRSNGSGRIYNMNFQYSQPIGLNYTQRVVAQVGYRIHIFWLNITQPSSQLPTSCDGSGIHIRDSYAHEKTLLIWTPCRSVRLDETNGLWSTLHVLHIDSWNFDGSLPLYSLEYHVIKGTHSIIT</sequence>
<dbReference type="OrthoDB" id="6427144at2759"/>
<reference evidence="1" key="1">
    <citation type="submission" date="2020-08" db="EMBL/GenBank/DDBJ databases">
        <title>Multicomponent nature underlies the extraordinary mechanical properties of spider dragline silk.</title>
        <authorList>
            <person name="Kono N."/>
            <person name="Nakamura H."/>
            <person name="Mori M."/>
            <person name="Yoshida Y."/>
            <person name="Ohtoshi R."/>
            <person name="Malay A.D."/>
            <person name="Moran D.A.P."/>
            <person name="Tomita M."/>
            <person name="Numata K."/>
            <person name="Arakawa K."/>
        </authorList>
    </citation>
    <scope>NUCLEOTIDE SEQUENCE</scope>
</reference>
<name>A0A8X6XJK4_9ARAC</name>
<dbReference type="AlphaFoldDB" id="A0A8X6XJK4"/>
<dbReference type="Proteomes" id="UP000886998">
    <property type="component" value="Unassembled WGS sequence"/>
</dbReference>
<gene>
    <name evidence="1" type="primary">NCL1_30604</name>
    <name evidence="1" type="ORF">TNIN_44351</name>
</gene>
<evidence type="ECO:0000313" key="1">
    <source>
        <dbReference type="EMBL" id="GFY52871.1"/>
    </source>
</evidence>
<comment type="caution">
    <text evidence="1">The sequence shown here is derived from an EMBL/GenBank/DDBJ whole genome shotgun (WGS) entry which is preliminary data.</text>
</comment>
<accession>A0A8X6XJK4</accession>